<keyword evidence="2" id="KW-1185">Reference proteome</keyword>
<dbReference type="AlphaFoldDB" id="Q1IK67"/>
<dbReference type="KEGG" id="aba:Acid345_3732"/>
<gene>
    <name evidence="1" type="ordered locus">Acid345_3732</name>
</gene>
<dbReference type="HOGENOM" id="CLU_2601435_0_0_0"/>
<reference evidence="1 2" key="1">
    <citation type="journal article" date="2009" name="Appl. Environ. Microbiol.">
        <title>Three genomes from the phylum Acidobacteria provide insight into the lifestyles of these microorganisms in soils.</title>
        <authorList>
            <person name="Ward N.L."/>
            <person name="Challacombe J.F."/>
            <person name="Janssen P.H."/>
            <person name="Henrissat B."/>
            <person name="Coutinho P.M."/>
            <person name="Wu M."/>
            <person name="Xie G."/>
            <person name="Haft D.H."/>
            <person name="Sait M."/>
            <person name="Badger J."/>
            <person name="Barabote R.D."/>
            <person name="Bradley B."/>
            <person name="Brettin T.S."/>
            <person name="Brinkac L.M."/>
            <person name="Bruce D."/>
            <person name="Creasy T."/>
            <person name="Daugherty S.C."/>
            <person name="Davidsen T.M."/>
            <person name="DeBoy R.T."/>
            <person name="Detter J.C."/>
            <person name="Dodson R.J."/>
            <person name="Durkin A.S."/>
            <person name="Ganapathy A."/>
            <person name="Gwinn-Giglio M."/>
            <person name="Han C.S."/>
            <person name="Khouri H."/>
            <person name="Kiss H."/>
            <person name="Kothari S.P."/>
            <person name="Madupu R."/>
            <person name="Nelson K.E."/>
            <person name="Nelson W.C."/>
            <person name="Paulsen I."/>
            <person name="Penn K."/>
            <person name="Ren Q."/>
            <person name="Rosovitz M.J."/>
            <person name="Selengut J.D."/>
            <person name="Shrivastava S."/>
            <person name="Sullivan S.A."/>
            <person name="Tapia R."/>
            <person name="Thompson L.S."/>
            <person name="Watkins K.L."/>
            <person name="Yang Q."/>
            <person name="Yu C."/>
            <person name="Zafar N."/>
            <person name="Zhou L."/>
            <person name="Kuske C.R."/>
        </authorList>
    </citation>
    <scope>NUCLEOTIDE SEQUENCE [LARGE SCALE GENOMIC DNA]</scope>
    <source>
        <strain evidence="1 2">Ellin345</strain>
    </source>
</reference>
<evidence type="ECO:0000313" key="1">
    <source>
        <dbReference type="EMBL" id="ABF42733.1"/>
    </source>
</evidence>
<dbReference type="EnsemblBacteria" id="ABF42733">
    <property type="protein sequence ID" value="ABF42733"/>
    <property type="gene ID" value="Acid345_3732"/>
</dbReference>
<evidence type="ECO:0000313" key="2">
    <source>
        <dbReference type="Proteomes" id="UP000002432"/>
    </source>
</evidence>
<sequence>MPFYSQPNTCVQQHAGNVGSRFDPAKSDSDFPMLFCSLQCQREWISKCMSGLTLEDVFEIQERARAVIGEWAVAATIGR</sequence>
<name>Q1IK67_KORVE</name>
<dbReference type="EMBL" id="CP000360">
    <property type="protein sequence ID" value="ABF42733.1"/>
    <property type="molecule type" value="Genomic_DNA"/>
</dbReference>
<accession>Q1IK67</accession>
<protein>
    <submittedName>
        <fullName evidence="1">Uncharacterized protein</fullName>
    </submittedName>
</protein>
<organism evidence="1 2">
    <name type="scientific">Koribacter versatilis (strain Ellin345)</name>
    <dbReference type="NCBI Taxonomy" id="204669"/>
    <lineage>
        <taxon>Bacteria</taxon>
        <taxon>Pseudomonadati</taxon>
        <taxon>Acidobacteriota</taxon>
        <taxon>Terriglobia</taxon>
        <taxon>Terriglobales</taxon>
        <taxon>Candidatus Korobacteraceae</taxon>
        <taxon>Candidatus Korobacter</taxon>
    </lineage>
</organism>
<proteinExistence type="predicted"/>
<dbReference type="Proteomes" id="UP000002432">
    <property type="component" value="Chromosome"/>
</dbReference>